<keyword evidence="5" id="KW-0812">Transmembrane</keyword>
<dbReference type="GO" id="GO:0015649">
    <property type="term" value="F:2-keto-3-deoxygluconate:proton symporter activity"/>
    <property type="evidence" value="ECO:0007669"/>
    <property type="project" value="InterPro"/>
</dbReference>
<dbReference type="AlphaFoldDB" id="A0A5Q3Q9Q1"/>
<protein>
    <submittedName>
        <fullName evidence="9">Uncharacterized protein</fullName>
    </submittedName>
</protein>
<keyword evidence="2" id="KW-0813">Transport</keyword>
<evidence type="ECO:0000256" key="4">
    <source>
        <dbReference type="ARBA" id="ARBA00022597"/>
    </source>
</evidence>
<keyword evidence="10" id="KW-1185">Reference proteome</keyword>
<keyword evidence="4" id="KW-0762">Sugar transport</keyword>
<gene>
    <name evidence="9" type="ORF">GIY23_00955</name>
</gene>
<evidence type="ECO:0000256" key="2">
    <source>
        <dbReference type="ARBA" id="ARBA00022448"/>
    </source>
</evidence>
<dbReference type="EMBL" id="CP045929">
    <property type="protein sequence ID" value="QGK68319.1"/>
    <property type="molecule type" value="Genomic_DNA"/>
</dbReference>
<evidence type="ECO:0000313" key="10">
    <source>
        <dbReference type="Proteomes" id="UP000371041"/>
    </source>
</evidence>
<dbReference type="InterPro" id="IPR004684">
    <property type="entry name" value="2keto-3dGluconate_permease"/>
</dbReference>
<sequence>MIGSFTTALFKEGAPVLIGLFFMSIGAQIQLRTALPSLEKGVVILRTRW</sequence>
<evidence type="ECO:0000256" key="5">
    <source>
        <dbReference type="ARBA" id="ARBA00022692"/>
    </source>
</evidence>
<dbReference type="Pfam" id="PF03812">
    <property type="entry name" value="KdgT"/>
    <property type="match status" value="1"/>
</dbReference>
<accession>A0A5Q3Q9Q1</accession>
<evidence type="ECO:0000313" key="9">
    <source>
        <dbReference type="EMBL" id="QGK68319.1"/>
    </source>
</evidence>
<evidence type="ECO:0000256" key="3">
    <source>
        <dbReference type="ARBA" id="ARBA00022475"/>
    </source>
</evidence>
<dbReference type="KEGG" id="sace:GIY23_00955"/>
<evidence type="ECO:0000256" key="8">
    <source>
        <dbReference type="ARBA" id="ARBA00023136"/>
    </source>
</evidence>
<dbReference type="Proteomes" id="UP000371041">
    <property type="component" value="Chromosome"/>
</dbReference>
<comment type="similarity">
    <text evidence="1">Belongs to the KdgT transporter family.</text>
</comment>
<reference evidence="10" key="1">
    <citation type="submission" date="2019-11" db="EMBL/GenBank/DDBJ databases">
        <title>The complete genome sequence of Saccharopolyspora sp. E2A.</title>
        <authorList>
            <person name="Zhang G."/>
        </authorList>
    </citation>
    <scope>NUCLEOTIDE SEQUENCE [LARGE SCALE GENOMIC DNA]</scope>
    <source>
        <strain evidence="10">E2A</strain>
    </source>
</reference>
<evidence type="ECO:0000256" key="6">
    <source>
        <dbReference type="ARBA" id="ARBA00022847"/>
    </source>
</evidence>
<dbReference type="GO" id="GO:0016020">
    <property type="term" value="C:membrane"/>
    <property type="evidence" value="ECO:0007669"/>
    <property type="project" value="InterPro"/>
</dbReference>
<proteinExistence type="inferred from homology"/>
<evidence type="ECO:0000256" key="7">
    <source>
        <dbReference type="ARBA" id="ARBA00022989"/>
    </source>
</evidence>
<keyword evidence="7" id="KW-1133">Transmembrane helix</keyword>
<evidence type="ECO:0000256" key="1">
    <source>
        <dbReference type="ARBA" id="ARBA00006430"/>
    </source>
</evidence>
<keyword evidence="6" id="KW-0769">Symport</keyword>
<keyword evidence="3" id="KW-1003">Cell membrane</keyword>
<keyword evidence="8" id="KW-0472">Membrane</keyword>
<name>A0A5Q3Q9Q1_9PSEU</name>
<organism evidence="9 10">
    <name type="scientific">Allosaccharopolyspora coralli</name>
    <dbReference type="NCBI Taxonomy" id="2665642"/>
    <lineage>
        <taxon>Bacteria</taxon>
        <taxon>Bacillati</taxon>
        <taxon>Actinomycetota</taxon>
        <taxon>Actinomycetes</taxon>
        <taxon>Pseudonocardiales</taxon>
        <taxon>Pseudonocardiaceae</taxon>
        <taxon>Allosaccharopolyspora</taxon>
    </lineage>
</organism>